<evidence type="ECO:0000313" key="3">
    <source>
        <dbReference type="EMBL" id="ESO95486.1"/>
    </source>
</evidence>
<protein>
    <submittedName>
        <fullName evidence="3">Uncharacterized protein</fullName>
    </submittedName>
</protein>
<dbReference type="SUPFAM" id="SSF81383">
    <property type="entry name" value="F-box domain"/>
    <property type="match status" value="1"/>
</dbReference>
<dbReference type="KEGG" id="lgi:LOTGIDRAFT_160638"/>
<dbReference type="CTD" id="20238454"/>
<dbReference type="OMA" id="KQPFYNV"/>
<evidence type="ECO:0000313" key="4">
    <source>
        <dbReference type="Proteomes" id="UP000030746"/>
    </source>
</evidence>
<dbReference type="Proteomes" id="UP000030746">
    <property type="component" value="Unassembled WGS sequence"/>
</dbReference>
<dbReference type="PANTHER" id="PTHR31350">
    <property type="entry name" value="SI:DKEY-261L7.2"/>
    <property type="match status" value="1"/>
</dbReference>
<sequence length="456" mass="52271">MDVKSESVNSELDQTDAICNPHITLTDIPTEIIQKILSFSSLTIQDVCMVSCSCKKLNICCLQYSNNLWKSKVVQRWPGLLLSTSKQTENKVNWKEICKSCVKTGHLVRYYLNNLDVDYAVEEISSENFNPFICLIEENDISGGIVVNELLSIVHDGQRHKNLTIKYYAVKVLRHIQQLHLSKRWKTFLELPASQQSLETGACLISRWCQPTEIVTDQNISNQLDNIVRLVKQELKERNQDHPAISYTSPDSENTSGLSESLWSPEQCRLVLECINFVMFDKLQFKGNKSEYYDPQNSYIDKVLERKKGIPITLSIIYCCLARRLGILCELVNFPSHFLLRWQEHPLAVSSVERYTYIDAFHGGQLYTQEECCPALGIPKSIGHDISLFNSIENVKVFERIARNLVGIGRHQNQMGDGLLCLRNALELSLLIYPDDLEMRLVQVRINLQMNINLPK</sequence>
<name>V4APD0_LOTGI</name>
<dbReference type="Pfam" id="PF13369">
    <property type="entry name" value="Transglut_core2"/>
    <property type="match status" value="1"/>
</dbReference>
<dbReference type="EMBL" id="KB201656">
    <property type="protein sequence ID" value="ESO95486.1"/>
    <property type="molecule type" value="Genomic_DNA"/>
</dbReference>
<dbReference type="InterPro" id="IPR032698">
    <property type="entry name" value="SirB1_N"/>
</dbReference>
<evidence type="ECO:0000259" key="2">
    <source>
        <dbReference type="Pfam" id="PF13369"/>
    </source>
</evidence>
<reference evidence="3 4" key="1">
    <citation type="journal article" date="2013" name="Nature">
        <title>Insights into bilaterian evolution from three spiralian genomes.</title>
        <authorList>
            <person name="Simakov O."/>
            <person name="Marletaz F."/>
            <person name="Cho S.J."/>
            <person name="Edsinger-Gonzales E."/>
            <person name="Havlak P."/>
            <person name="Hellsten U."/>
            <person name="Kuo D.H."/>
            <person name="Larsson T."/>
            <person name="Lv J."/>
            <person name="Arendt D."/>
            <person name="Savage R."/>
            <person name="Osoegawa K."/>
            <person name="de Jong P."/>
            <person name="Grimwood J."/>
            <person name="Chapman J.A."/>
            <person name="Shapiro H."/>
            <person name="Aerts A."/>
            <person name="Otillar R.P."/>
            <person name="Terry A.Y."/>
            <person name="Boore J.L."/>
            <person name="Grigoriev I.V."/>
            <person name="Lindberg D.R."/>
            <person name="Seaver E.C."/>
            <person name="Weisblat D.A."/>
            <person name="Putnam N.H."/>
            <person name="Rokhsar D.S."/>
        </authorList>
    </citation>
    <scope>NUCLEOTIDE SEQUENCE [LARGE SCALE GENOMIC DNA]</scope>
</reference>
<dbReference type="STRING" id="225164.V4APD0"/>
<accession>V4APD0</accession>
<dbReference type="GeneID" id="20238454"/>
<evidence type="ECO:0000259" key="1">
    <source>
        <dbReference type="Pfam" id="PF12937"/>
    </source>
</evidence>
<dbReference type="Gene3D" id="1.20.1280.50">
    <property type="match status" value="1"/>
</dbReference>
<dbReference type="RefSeq" id="XP_009053991.1">
    <property type="nucleotide sequence ID" value="XM_009055743.1"/>
</dbReference>
<gene>
    <name evidence="3" type="ORF">LOTGIDRAFT_160638</name>
</gene>
<dbReference type="Pfam" id="PF12937">
    <property type="entry name" value="F-box-like"/>
    <property type="match status" value="1"/>
</dbReference>
<dbReference type="InterPro" id="IPR036047">
    <property type="entry name" value="F-box-like_dom_sf"/>
</dbReference>
<feature type="domain" description="Protein SirB1 N-terminal" evidence="2">
    <location>
        <begin position="219"/>
        <end position="401"/>
    </location>
</feature>
<feature type="domain" description="F-box" evidence="1">
    <location>
        <begin position="26"/>
        <end position="71"/>
    </location>
</feature>
<dbReference type="InterPro" id="IPR001810">
    <property type="entry name" value="F-box_dom"/>
</dbReference>
<feature type="non-terminal residue" evidence="3">
    <location>
        <position position="456"/>
    </location>
</feature>
<dbReference type="HOGENOM" id="CLU_600760_0_0_1"/>
<dbReference type="PANTHER" id="PTHR31350:SF21">
    <property type="entry name" value="F-BOX ONLY PROTEIN 21"/>
    <property type="match status" value="1"/>
</dbReference>
<dbReference type="OrthoDB" id="28868at2759"/>
<proteinExistence type="predicted"/>
<keyword evidence="4" id="KW-1185">Reference proteome</keyword>
<dbReference type="AlphaFoldDB" id="V4APD0"/>
<organism evidence="3 4">
    <name type="scientific">Lottia gigantea</name>
    <name type="common">Giant owl limpet</name>
    <dbReference type="NCBI Taxonomy" id="225164"/>
    <lineage>
        <taxon>Eukaryota</taxon>
        <taxon>Metazoa</taxon>
        <taxon>Spiralia</taxon>
        <taxon>Lophotrochozoa</taxon>
        <taxon>Mollusca</taxon>
        <taxon>Gastropoda</taxon>
        <taxon>Patellogastropoda</taxon>
        <taxon>Lottioidea</taxon>
        <taxon>Lottiidae</taxon>
        <taxon>Lottia</taxon>
    </lineage>
</organism>